<comment type="caution">
    <text evidence="2">The sequence shown here is derived from an EMBL/GenBank/DDBJ whole genome shotgun (WGS) entry which is preliminary data.</text>
</comment>
<dbReference type="Gene3D" id="3.40.50.1980">
    <property type="entry name" value="Nitrogenase molybdenum iron protein domain"/>
    <property type="match status" value="1"/>
</dbReference>
<gene>
    <name evidence="2" type="ORF">DFQ01_1217</name>
</gene>
<keyword evidence="3" id="KW-1185">Reference proteome</keyword>
<dbReference type="OrthoDB" id="2241086at2"/>
<feature type="domain" description="Fe/B12 periplasmic-binding" evidence="1">
    <location>
        <begin position="1"/>
        <end position="64"/>
    </location>
</feature>
<dbReference type="Proteomes" id="UP000246635">
    <property type="component" value="Unassembled WGS sequence"/>
</dbReference>
<sequence length="65" mass="7347">MLMPSIRPAYQATQELMASKGWKELTAVRNGKVHVLDEAKWNLMDACTREHLIRLLPALLTGQLS</sequence>
<evidence type="ECO:0000313" key="3">
    <source>
        <dbReference type="Proteomes" id="UP000246635"/>
    </source>
</evidence>
<dbReference type="InterPro" id="IPR002491">
    <property type="entry name" value="ABC_transptr_periplasmic_BD"/>
</dbReference>
<dbReference type="AlphaFoldDB" id="A0A2V2YNV8"/>
<name>A0A2V2YNV8_9BACL</name>
<evidence type="ECO:0000259" key="1">
    <source>
        <dbReference type="PROSITE" id="PS50983"/>
    </source>
</evidence>
<organism evidence="2 3">
    <name type="scientific">Paenibacillus cellulosilyticus</name>
    <dbReference type="NCBI Taxonomy" id="375489"/>
    <lineage>
        <taxon>Bacteria</taxon>
        <taxon>Bacillati</taxon>
        <taxon>Bacillota</taxon>
        <taxon>Bacilli</taxon>
        <taxon>Bacillales</taxon>
        <taxon>Paenibacillaceae</taxon>
        <taxon>Paenibacillus</taxon>
    </lineage>
</organism>
<accession>A0A2V2YNV8</accession>
<dbReference type="EMBL" id="QGTQ01000021">
    <property type="protein sequence ID" value="PWV97365.1"/>
    <property type="molecule type" value="Genomic_DNA"/>
</dbReference>
<dbReference type="PROSITE" id="PS50983">
    <property type="entry name" value="FE_B12_PBP"/>
    <property type="match status" value="1"/>
</dbReference>
<proteinExistence type="predicted"/>
<protein>
    <recommendedName>
        <fullName evidence="1">Fe/B12 periplasmic-binding domain-containing protein</fullName>
    </recommendedName>
</protein>
<evidence type="ECO:0000313" key="2">
    <source>
        <dbReference type="EMBL" id="PWV97365.1"/>
    </source>
</evidence>
<dbReference type="SUPFAM" id="SSF53807">
    <property type="entry name" value="Helical backbone' metal receptor"/>
    <property type="match status" value="1"/>
</dbReference>
<reference evidence="2 3" key="1">
    <citation type="submission" date="2018-05" db="EMBL/GenBank/DDBJ databases">
        <title>Genomic Encyclopedia of Type Strains, Phase III (KMG-III): the genomes of soil and plant-associated and newly described type strains.</title>
        <authorList>
            <person name="Whitman W."/>
        </authorList>
    </citation>
    <scope>NUCLEOTIDE SEQUENCE [LARGE SCALE GENOMIC DNA]</scope>
    <source>
        <strain evidence="2 3">CECT 5696</strain>
    </source>
</reference>
<dbReference type="RefSeq" id="WP_110045892.1">
    <property type="nucleotide sequence ID" value="NZ_CP054613.1"/>
</dbReference>